<name>A0ABQ8II23_9ROSI</name>
<dbReference type="Gene3D" id="3.10.20.90">
    <property type="entry name" value="Phosphatidylinositol 3-kinase Catalytic Subunit, Chain A, domain 1"/>
    <property type="match status" value="1"/>
</dbReference>
<evidence type="ECO:0000256" key="6">
    <source>
        <dbReference type="PROSITE-ProRule" id="PRU10141"/>
    </source>
</evidence>
<dbReference type="Pfam" id="PF00564">
    <property type="entry name" value="PB1"/>
    <property type="match status" value="1"/>
</dbReference>
<dbReference type="PANTHER" id="PTHR23257:SF842">
    <property type="entry name" value="KINASE SUPERFAMILY WITH OCTICOSAPEPTIDE_PHOX_BEM1P DOMAIN-CONTAINING PROTEIN"/>
    <property type="match status" value="1"/>
</dbReference>
<evidence type="ECO:0000259" key="7">
    <source>
        <dbReference type="PROSITE" id="PS50011"/>
    </source>
</evidence>
<dbReference type="InterPro" id="IPR011009">
    <property type="entry name" value="Kinase-like_dom_sf"/>
</dbReference>
<dbReference type="Gene3D" id="1.10.510.10">
    <property type="entry name" value="Transferase(Phosphotransferase) domain 1"/>
    <property type="match status" value="1"/>
</dbReference>
<keyword evidence="2" id="KW-0808">Transferase</keyword>
<gene>
    <name evidence="8" type="ORF">JRO89_XS01G0033800</name>
</gene>
<evidence type="ECO:0000256" key="1">
    <source>
        <dbReference type="ARBA" id="ARBA00022527"/>
    </source>
</evidence>
<dbReference type="PROSITE" id="PS00107">
    <property type="entry name" value="PROTEIN_KINASE_ATP"/>
    <property type="match status" value="1"/>
</dbReference>
<sequence length="1422" mass="156015">MQLNRSRNTSDVAMTHEAPCPSGQWLQQELTSPVPNMGRVVHKNVSVQTGEEFSMEFLQDRVSGRGIPAVPITAPKAQNHEIKVGQNYDQNHLLGYEELARILGLGRMDSECASDISDLASAKGSLKEIENGVCGDKLGRNHNEDDDSGYLARRAFGELNGDRVSCLGPTALPTYVLESPHGNNFNGPGVSNGSQSGKMKFLCSFGGKILPKPSDGKLRYVGGETRIMSIRTNLSWEELMKRTSDICNQPHSIKYQLPGEDLDALISVSSDEDLQNMIEEYRGLEKLEGSQRLRLFLIPLVESENTSSLETTTIQQNNPDYQYVVAVNGILEPSPRKNSVAQGLASELNQLGTTLDRNPSFHKHAPTSMFPLEIKGGLTALHPTQLCNESHNIIRSSCKSPPVSPIPLQRADSKSFHMQLHGNNSSIESSSSFISAQLPPDDTSIDTGPNIPLRKAFVTPEDPITLLSESIGSIGPHHGMPHAYSDSKLQEYGGSSVFCSSEGVSLSSPLSFAKTQLSSLPVSNALQEKPMQLHENVDVLDQRLQNTLLDIESSGLQGVTLHHSSCLEAASRSEPICKVNSEISDRSQTANDDVSHSSFMRLNHFDGNSSTLEEMIGVDKRDLFLDQGGNFYERRSPATGMEYGKNFPIVNCNHTSTSGVDIFTQDIQISGDTSLAFLDTGLKPSEIILMEHPKHHEPNKTSSDHFSVGQTAYNQHSDLGDTMFGGQQSDVSWTKNFEVAGLFSNEERGSHDENYLVDLMSGPSNGLVFHESKQLQPVEIQNSTGIREPTLIASADLSLSSIHTDTGLKPSENILMEHPKHHELNKTPSDHISVGQTAYNQHSDLGDTILGRQHSDVSWTKNCEVAGSFSNEGQGSHAENYLADFMSGPFNGLVFHESEQLQPVESQNSTGIREPTLIASADLSPSSIHTDTGPRESLHNNDLCNLLLNPTTDVAFKRELSPLDDSFVNYPDNKVEKVGFGGFYKKSIVREVLLTQTNPSVNKNINQLEAVIGREDVTANVPASLESLVTAASHVTGVASSDIISPDAIELEMESESEDSRSDVSDKDESFSDAMIAEMEASIYGLQIIRNADLEELQELGSGTYGTVYHGKWRGTDVAIKRIKRSCFAGRSSEQERLTKDFWREAQILSNLHHPNVVAFYGVVPDGTGGTLATVTEFMVNGSLRHALLKKNRLLDCRKKLIIAMDAAFGMEYLHSKNIVHFDLKCDNLLVNLRDPQRPICKVGDFGLSRIKRNTLVSGGVRGTLPWMAPELLNGSSSRVSEKVDVFSFGISMWEILTGKEPYADMHCGAIIDMLGSCTGSVDLSVLQPMPVISREGLLLMKSYSPIEGVKFGGIVKNTLRPPIPERCDPDWRKLMEQCWSPEPEGRPSFTEITNRLRSMSLAFQAKGLNNQSRYMTPSATT</sequence>
<dbReference type="InterPro" id="IPR017441">
    <property type="entry name" value="Protein_kinase_ATP_BS"/>
</dbReference>
<dbReference type="Gene3D" id="3.30.200.20">
    <property type="entry name" value="Phosphorylase Kinase, domain 1"/>
    <property type="match status" value="1"/>
</dbReference>
<accession>A0ABQ8II23</accession>
<feature type="domain" description="Protein kinase" evidence="7">
    <location>
        <begin position="1094"/>
        <end position="1402"/>
    </location>
</feature>
<protein>
    <recommendedName>
        <fullName evidence="7">Protein kinase domain-containing protein</fullName>
    </recommendedName>
</protein>
<dbReference type="InterPro" id="IPR000270">
    <property type="entry name" value="PB1_dom"/>
</dbReference>
<dbReference type="CDD" id="cd06410">
    <property type="entry name" value="PB1_UP2"/>
    <property type="match status" value="1"/>
</dbReference>
<feature type="binding site" evidence="6">
    <location>
        <position position="1121"/>
    </location>
    <ligand>
        <name>ATP</name>
        <dbReference type="ChEBI" id="CHEBI:30616"/>
    </ligand>
</feature>
<evidence type="ECO:0000256" key="2">
    <source>
        <dbReference type="ARBA" id="ARBA00022679"/>
    </source>
</evidence>
<reference evidence="8 9" key="1">
    <citation type="submission" date="2021-02" db="EMBL/GenBank/DDBJ databases">
        <title>Plant Genome Project.</title>
        <authorList>
            <person name="Zhang R.-G."/>
        </authorList>
    </citation>
    <scope>NUCLEOTIDE SEQUENCE [LARGE SCALE GENOMIC DNA]</scope>
    <source>
        <tissue evidence="8">Leaves</tissue>
    </source>
</reference>
<dbReference type="EMBL" id="JAFEMO010000001">
    <property type="protein sequence ID" value="KAH7576317.1"/>
    <property type="molecule type" value="Genomic_DNA"/>
</dbReference>
<keyword evidence="3 6" id="KW-0547">Nucleotide-binding</keyword>
<dbReference type="InterPro" id="IPR008271">
    <property type="entry name" value="Ser/Thr_kinase_AS"/>
</dbReference>
<keyword evidence="9" id="KW-1185">Reference proteome</keyword>
<dbReference type="InterPro" id="IPR001245">
    <property type="entry name" value="Ser-Thr/Tyr_kinase_cat_dom"/>
</dbReference>
<dbReference type="SMART" id="SM00666">
    <property type="entry name" value="PB1"/>
    <property type="match status" value="1"/>
</dbReference>
<proteinExistence type="predicted"/>
<dbReference type="PROSITE" id="PS00108">
    <property type="entry name" value="PROTEIN_KINASE_ST"/>
    <property type="match status" value="1"/>
</dbReference>
<dbReference type="InterPro" id="IPR000719">
    <property type="entry name" value="Prot_kinase_dom"/>
</dbReference>
<keyword evidence="5 6" id="KW-0067">ATP-binding</keyword>
<dbReference type="Pfam" id="PF07714">
    <property type="entry name" value="PK_Tyr_Ser-Thr"/>
    <property type="match status" value="2"/>
</dbReference>
<dbReference type="Proteomes" id="UP000827721">
    <property type="component" value="Unassembled WGS sequence"/>
</dbReference>
<evidence type="ECO:0000256" key="4">
    <source>
        <dbReference type="ARBA" id="ARBA00022777"/>
    </source>
</evidence>
<keyword evidence="4" id="KW-0418">Kinase</keyword>
<evidence type="ECO:0000313" key="9">
    <source>
        <dbReference type="Proteomes" id="UP000827721"/>
    </source>
</evidence>
<comment type="caution">
    <text evidence="8">The sequence shown here is derived from an EMBL/GenBank/DDBJ whole genome shotgun (WGS) entry which is preliminary data.</text>
</comment>
<dbReference type="SUPFAM" id="SSF56112">
    <property type="entry name" value="Protein kinase-like (PK-like)"/>
    <property type="match status" value="1"/>
</dbReference>
<evidence type="ECO:0000256" key="5">
    <source>
        <dbReference type="ARBA" id="ARBA00022840"/>
    </source>
</evidence>
<dbReference type="CDD" id="cd13999">
    <property type="entry name" value="STKc_MAP3K-like"/>
    <property type="match status" value="1"/>
</dbReference>
<dbReference type="SUPFAM" id="SSF54277">
    <property type="entry name" value="CAD &amp; PB1 domains"/>
    <property type="match status" value="1"/>
</dbReference>
<dbReference type="PROSITE" id="PS50011">
    <property type="entry name" value="PROTEIN_KINASE_DOM"/>
    <property type="match status" value="1"/>
</dbReference>
<keyword evidence="1" id="KW-0723">Serine/threonine-protein kinase</keyword>
<dbReference type="PANTHER" id="PTHR23257">
    <property type="entry name" value="SERINE-THREONINE PROTEIN KINASE"/>
    <property type="match status" value="1"/>
</dbReference>
<evidence type="ECO:0000313" key="8">
    <source>
        <dbReference type="EMBL" id="KAH7576317.1"/>
    </source>
</evidence>
<dbReference type="InterPro" id="IPR050167">
    <property type="entry name" value="Ser_Thr_protein_kinase"/>
</dbReference>
<organism evidence="8 9">
    <name type="scientific">Xanthoceras sorbifolium</name>
    <dbReference type="NCBI Taxonomy" id="99658"/>
    <lineage>
        <taxon>Eukaryota</taxon>
        <taxon>Viridiplantae</taxon>
        <taxon>Streptophyta</taxon>
        <taxon>Embryophyta</taxon>
        <taxon>Tracheophyta</taxon>
        <taxon>Spermatophyta</taxon>
        <taxon>Magnoliopsida</taxon>
        <taxon>eudicotyledons</taxon>
        <taxon>Gunneridae</taxon>
        <taxon>Pentapetalae</taxon>
        <taxon>rosids</taxon>
        <taxon>malvids</taxon>
        <taxon>Sapindales</taxon>
        <taxon>Sapindaceae</taxon>
        <taxon>Xanthoceroideae</taxon>
        <taxon>Xanthoceras</taxon>
    </lineage>
</organism>
<evidence type="ECO:0000256" key="3">
    <source>
        <dbReference type="ARBA" id="ARBA00022741"/>
    </source>
</evidence>
<dbReference type="SMART" id="SM00220">
    <property type="entry name" value="S_TKc"/>
    <property type="match status" value="1"/>
</dbReference>